<proteinExistence type="predicted"/>
<reference evidence="2" key="1">
    <citation type="journal article" date="2020" name="Stud. Mycol.">
        <title>101 Dothideomycetes genomes: a test case for predicting lifestyles and emergence of pathogens.</title>
        <authorList>
            <person name="Haridas S."/>
            <person name="Albert R."/>
            <person name="Binder M."/>
            <person name="Bloem J."/>
            <person name="Labutti K."/>
            <person name="Salamov A."/>
            <person name="Andreopoulos B."/>
            <person name="Baker S."/>
            <person name="Barry K."/>
            <person name="Bills G."/>
            <person name="Bluhm B."/>
            <person name="Cannon C."/>
            <person name="Castanera R."/>
            <person name="Culley D."/>
            <person name="Daum C."/>
            <person name="Ezra D."/>
            <person name="Gonzalez J."/>
            <person name="Henrissat B."/>
            <person name="Kuo A."/>
            <person name="Liang C."/>
            <person name="Lipzen A."/>
            <person name="Lutzoni F."/>
            <person name="Magnuson J."/>
            <person name="Mondo S."/>
            <person name="Nolan M."/>
            <person name="Ohm R."/>
            <person name="Pangilinan J."/>
            <person name="Park H.-J."/>
            <person name="Ramirez L."/>
            <person name="Alfaro M."/>
            <person name="Sun H."/>
            <person name="Tritt A."/>
            <person name="Yoshinaga Y."/>
            <person name="Zwiers L.-H."/>
            <person name="Turgeon B."/>
            <person name="Goodwin S."/>
            <person name="Spatafora J."/>
            <person name="Crous P."/>
            <person name="Grigoriev I."/>
        </authorList>
    </citation>
    <scope>NUCLEOTIDE SEQUENCE</scope>
    <source>
        <strain evidence="2">CBS 101060</strain>
    </source>
</reference>
<evidence type="ECO:0000313" key="3">
    <source>
        <dbReference type="Proteomes" id="UP000799429"/>
    </source>
</evidence>
<dbReference type="EMBL" id="MU006112">
    <property type="protein sequence ID" value="KAF2835020.1"/>
    <property type="molecule type" value="Genomic_DNA"/>
</dbReference>
<sequence length="60" mass="6939">MQLRTVVPIILFLTFPERGLPNYERFNQQRRNHQPSPVHSNWKSTTSGARASTVSTPQYP</sequence>
<evidence type="ECO:0000256" key="1">
    <source>
        <dbReference type="SAM" id="MobiDB-lite"/>
    </source>
</evidence>
<dbReference type="AlphaFoldDB" id="A0A9P4VMC2"/>
<accession>A0A9P4VMC2</accession>
<evidence type="ECO:0000313" key="2">
    <source>
        <dbReference type="EMBL" id="KAF2835020.1"/>
    </source>
</evidence>
<dbReference type="Proteomes" id="UP000799429">
    <property type="component" value="Unassembled WGS sequence"/>
</dbReference>
<feature type="region of interest" description="Disordered" evidence="1">
    <location>
        <begin position="24"/>
        <end position="60"/>
    </location>
</feature>
<gene>
    <name evidence="2" type="ORF">M501DRAFT_999568</name>
</gene>
<keyword evidence="3" id="KW-1185">Reference proteome</keyword>
<feature type="compositionally biased region" description="Polar residues" evidence="1">
    <location>
        <begin position="34"/>
        <end position="60"/>
    </location>
</feature>
<comment type="caution">
    <text evidence="2">The sequence shown here is derived from an EMBL/GenBank/DDBJ whole genome shotgun (WGS) entry which is preliminary data.</text>
</comment>
<organism evidence="2 3">
    <name type="scientific">Patellaria atrata CBS 101060</name>
    <dbReference type="NCBI Taxonomy" id="1346257"/>
    <lineage>
        <taxon>Eukaryota</taxon>
        <taxon>Fungi</taxon>
        <taxon>Dikarya</taxon>
        <taxon>Ascomycota</taxon>
        <taxon>Pezizomycotina</taxon>
        <taxon>Dothideomycetes</taxon>
        <taxon>Dothideomycetes incertae sedis</taxon>
        <taxon>Patellariales</taxon>
        <taxon>Patellariaceae</taxon>
        <taxon>Patellaria</taxon>
    </lineage>
</organism>
<name>A0A9P4VMC2_9PEZI</name>
<protein>
    <submittedName>
        <fullName evidence="2">Uncharacterized protein</fullName>
    </submittedName>
</protein>